<evidence type="ECO:0000256" key="1">
    <source>
        <dbReference type="ARBA" id="ARBA00022729"/>
    </source>
</evidence>
<dbReference type="Pfam" id="PF13374">
    <property type="entry name" value="TPR_10"/>
    <property type="match status" value="1"/>
</dbReference>
<evidence type="ECO:0000313" key="4">
    <source>
        <dbReference type="Proteomes" id="UP000031518"/>
    </source>
</evidence>
<dbReference type="Pfam" id="PF14559">
    <property type="entry name" value="TPR_19"/>
    <property type="match status" value="1"/>
</dbReference>
<dbReference type="Gene3D" id="2.130.10.130">
    <property type="entry name" value="Integrin alpha, N-terminal"/>
    <property type="match status" value="2"/>
</dbReference>
<organism evidence="3 4">
    <name type="scientific">Pyrinomonas methylaliphatogenes</name>
    <dbReference type="NCBI Taxonomy" id="454194"/>
    <lineage>
        <taxon>Bacteria</taxon>
        <taxon>Pseudomonadati</taxon>
        <taxon>Acidobacteriota</taxon>
        <taxon>Blastocatellia</taxon>
        <taxon>Blastocatellales</taxon>
        <taxon>Pyrinomonadaceae</taxon>
        <taxon>Pyrinomonas</taxon>
    </lineage>
</organism>
<dbReference type="Proteomes" id="UP000031518">
    <property type="component" value="Unassembled WGS sequence"/>
</dbReference>
<dbReference type="InterPro" id="IPR028994">
    <property type="entry name" value="Integrin_alpha_N"/>
</dbReference>
<dbReference type="AlphaFoldDB" id="A0A0B6WSU6"/>
<dbReference type="SMART" id="SM00028">
    <property type="entry name" value="TPR"/>
    <property type="match status" value="5"/>
</dbReference>
<keyword evidence="4" id="KW-1185">Reference proteome</keyword>
<accession>A0A0B6WSU6</accession>
<dbReference type="PROSITE" id="PS00018">
    <property type="entry name" value="EF_HAND_1"/>
    <property type="match status" value="1"/>
</dbReference>
<dbReference type="PROSITE" id="PS50005">
    <property type="entry name" value="TPR"/>
    <property type="match status" value="3"/>
</dbReference>
<keyword evidence="2" id="KW-0802">TPR repeat</keyword>
<feature type="repeat" description="TPR" evidence="2">
    <location>
        <begin position="36"/>
        <end position="69"/>
    </location>
</feature>
<dbReference type="Pfam" id="PF13432">
    <property type="entry name" value="TPR_16"/>
    <property type="match status" value="1"/>
</dbReference>
<dbReference type="Pfam" id="PF13517">
    <property type="entry name" value="FG-GAP_3"/>
    <property type="match status" value="3"/>
</dbReference>
<keyword evidence="1" id="KW-0732">Signal</keyword>
<evidence type="ECO:0000256" key="2">
    <source>
        <dbReference type="PROSITE-ProRule" id="PRU00339"/>
    </source>
</evidence>
<dbReference type="EMBL" id="CBXV010000001">
    <property type="protein sequence ID" value="CDM64308.1"/>
    <property type="molecule type" value="Genomic_DNA"/>
</dbReference>
<dbReference type="InterPro" id="IPR019734">
    <property type="entry name" value="TPR_rpt"/>
</dbReference>
<dbReference type="InterPro" id="IPR018247">
    <property type="entry name" value="EF_Hand_1_Ca_BS"/>
</dbReference>
<reference evidence="3 4" key="1">
    <citation type="submission" date="2013-12" db="EMBL/GenBank/DDBJ databases">
        <authorList>
            <person name="Stott M."/>
        </authorList>
    </citation>
    <scope>NUCLEOTIDE SEQUENCE [LARGE SCALE GENOMIC DNA]</scope>
    <source>
        <strain evidence="3 4">K22</strain>
    </source>
</reference>
<protein>
    <submittedName>
        <fullName evidence="3">Uncharacterized protein</fullName>
    </submittedName>
</protein>
<reference evidence="3 4" key="2">
    <citation type="submission" date="2015-01" db="EMBL/GenBank/DDBJ databases">
        <title>Complete genome sequence of Pyrinomonas methylaliphatogenes type strain K22T.</title>
        <authorList>
            <person name="Lee K.C.Y."/>
            <person name="Power J.F."/>
            <person name="Dunfield P.F."/>
            <person name="Morgan X.C."/>
            <person name="Huttenhower C."/>
            <person name="Stott M.B."/>
        </authorList>
    </citation>
    <scope>NUCLEOTIDE SEQUENCE [LARGE SCALE GENOMIC DNA]</scope>
    <source>
        <strain evidence="3 4">K22</strain>
    </source>
</reference>
<dbReference type="STRING" id="454194.PYK22_00301"/>
<sequence>MRKGISCSLLISILLWSTSHLTSQQRSVSGGAREEAYRINNLGVALLEQYDYKRAAETFRRALQVDPKLSLARINLAIALYNASDLEGARAAAEEAIKLAPDAPQPYYILGLIARSQNRTEDAMAAFKRVLAIDPRDVGANVNLGQMLVQQRRYQEAIAAFRAAYDVEPYNTTALYNLATTLLRAGEREEGQQLLQRFQKLRQSGAGTSLGQSYPEQGRYAEAVTSTGLEEGLINLSIPSVAFTEATRTFLRGNGERESLVDLAALFGRRFDRFDRTTLRNIASSLGGGVTLFDFDGDGDLDLLELAPTSQRLYRNDGGRLTDITEASGLAQMPSDSVCIGAVAGDYDNDGKPDLFILRYGQSSLYHNEGNGKFTDVTAKARIPTYQALALTAAFVDVDHDGDLDLVIGGFAAPPTKQGALVFPDDLPLAPNMLLRNDGDGTFSDVSEEAKVKGPTGRVMAIVPTDFDNRRDVDLLMVQYDGPPVLFKNQRDGSFRDVSAETGLSKRRSFVCAAAGDFNKDGFTDFFFGKVDGSGVFAISDGREHFNLVNAPDASAGASVAQFIDYDDDGLLDLLVWTAKGPRLFRNLGNRWEDLSMRVFEHLNASFPTRALASGDLDGDGDDDLVVRGPDGLHVLRNDGGERQGAIRVRLAGKVSNRSGVGAKVEMRAGSLWQKLEFYAATPAPAPSDISFGLGARARADVVRVLWPAGIVQAETEMPTSNDGAMALRALTVTEVDRKPSSCPYLFTWNGERFEFVTDFLGGGEMGYWMGPGQWSVPDPVEYVRIRDDQLRARDGRFEIRITNELEEVLYLDRVQLIAIAHPADLEVFPNEGMTEPPRPYKLHKLRHLRPVRKAVDDHGCDVSDRIARIDRRYPDDFGLLEIRGYAEPHTLTLDLGKVDKRTALVLTGWTDYAFSSDNVAASQRGLSLRPPRLEAKDAHGRWRTVIEDMGIPVGRPQAIVIELGDKLRPGEREVRITTNMRIYWDQILVAEESPATRVSSVRLDPVSAELRWRGFSAAISPDGREPFGYDYDRVSFASPWKLMPGRYTREGDVRALLLKTDDMFVISRSGDEIALSFSAERLPPLPRGWKRTFLLFADGFSKEMDINSASPDQVAPLPFHGMKSYPYAWPEHYPNTEAHRRYLERYNTRVVARAVARL</sequence>
<dbReference type="InterPro" id="IPR027039">
    <property type="entry name" value="Crtac1"/>
</dbReference>
<proteinExistence type="predicted"/>
<dbReference type="Gene3D" id="1.25.40.10">
    <property type="entry name" value="Tetratricopeptide repeat domain"/>
    <property type="match status" value="1"/>
</dbReference>
<feature type="repeat" description="TPR" evidence="2">
    <location>
        <begin position="138"/>
        <end position="171"/>
    </location>
</feature>
<evidence type="ECO:0000313" key="3">
    <source>
        <dbReference type="EMBL" id="CDM64308.1"/>
    </source>
</evidence>
<dbReference type="SUPFAM" id="SSF69318">
    <property type="entry name" value="Integrin alpha N-terminal domain"/>
    <property type="match status" value="1"/>
</dbReference>
<name>A0A0B6WSU6_9BACT</name>
<dbReference type="PANTHER" id="PTHR16026:SF0">
    <property type="entry name" value="CARTILAGE ACIDIC PROTEIN 1"/>
    <property type="match status" value="1"/>
</dbReference>
<dbReference type="PROSITE" id="PS50293">
    <property type="entry name" value="TPR_REGION"/>
    <property type="match status" value="1"/>
</dbReference>
<dbReference type="InterPro" id="IPR013517">
    <property type="entry name" value="FG-GAP"/>
</dbReference>
<gene>
    <name evidence="3" type="ORF">PYK22_00301</name>
</gene>
<dbReference type="PANTHER" id="PTHR16026">
    <property type="entry name" value="CARTILAGE ACIDIC PROTEIN 1"/>
    <property type="match status" value="1"/>
</dbReference>
<dbReference type="InterPro" id="IPR011990">
    <property type="entry name" value="TPR-like_helical_dom_sf"/>
</dbReference>
<dbReference type="SUPFAM" id="SSF48452">
    <property type="entry name" value="TPR-like"/>
    <property type="match status" value="1"/>
</dbReference>
<feature type="repeat" description="TPR" evidence="2">
    <location>
        <begin position="104"/>
        <end position="137"/>
    </location>
</feature>